<accession>A0A8X6QBI6</accession>
<proteinExistence type="predicted"/>
<reference evidence="3" key="1">
    <citation type="submission" date="2020-08" db="EMBL/GenBank/DDBJ databases">
        <title>Multicomponent nature underlies the extraordinary mechanical properties of spider dragline silk.</title>
        <authorList>
            <person name="Kono N."/>
            <person name="Nakamura H."/>
            <person name="Mori M."/>
            <person name="Yoshida Y."/>
            <person name="Ohtoshi R."/>
            <person name="Malay A.D."/>
            <person name="Moran D.A.P."/>
            <person name="Tomita M."/>
            <person name="Numata K."/>
            <person name="Arakawa K."/>
        </authorList>
    </citation>
    <scope>NUCLEOTIDE SEQUENCE</scope>
</reference>
<keyword evidence="4" id="KW-1185">Reference proteome</keyword>
<dbReference type="EMBL" id="BMAW01030657">
    <property type="protein sequence ID" value="GFU17488.1"/>
    <property type="molecule type" value="Genomic_DNA"/>
</dbReference>
<keyword evidence="2" id="KW-0732">Signal</keyword>
<dbReference type="AlphaFoldDB" id="A0A8X6QBI6"/>
<feature type="compositionally biased region" description="Basic residues" evidence="1">
    <location>
        <begin position="76"/>
        <end position="87"/>
    </location>
</feature>
<evidence type="ECO:0000256" key="1">
    <source>
        <dbReference type="SAM" id="MobiDB-lite"/>
    </source>
</evidence>
<gene>
    <name evidence="3" type="ORF">NPIL_527371</name>
</gene>
<feature type="region of interest" description="Disordered" evidence="1">
    <location>
        <begin position="66"/>
        <end position="98"/>
    </location>
</feature>
<organism evidence="3 4">
    <name type="scientific">Nephila pilipes</name>
    <name type="common">Giant wood spider</name>
    <name type="synonym">Nephila maculata</name>
    <dbReference type="NCBI Taxonomy" id="299642"/>
    <lineage>
        <taxon>Eukaryota</taxon>
        <taxon>Metazoa</taxon>
        <taxon>Ecdysozoa</taxon>
        <taxon>Arthropoda</taxon>
        <taxon>Chelicerata</taxon>
        <taxon>Arachnida</taxon>
        <taxon>Araneae</taxon>
        <taxon>Araneomorphae</taxon>
        <taxon>Entelegynae</taxon>
        <taxon>Araneoidea</taxon>
        <taxon>Nephilidae</taxon>
        <taxon>Nephila</taxon>
    </lineage>
</organism>
<name>A0A8X6QBI6_NEPPI</name>
<sequence length="98" mass="10676">MVLVAFAIGWIMLTTRAVSHALNRCVKTLDEMSHPSDIAGIQSPMPDPSLHLAFQITYPSCRLKGLTRGDSPQPYGKRRGPAHHKSQRTVIVAGDAQA</sequence>
<feature type="signal peptide" evidence="2">
    <location>
        <begin position="1"/>
        <end position="17"/>
    </location>
</feature>
<evidence type="ECO:0000256" key="2">
    <source>
        <dbReference type="SAM" id="SignalP"/>
    </source>
</evidence>
<evidence type="ECO:0000313" key="4">
    <source>
        <dbReference type="Proteomes" id="UP000887013"/>
    </source>
</evidence>
<evidence type="ECO:0000313" key="3">
    <source>
        <dbReference type="EMBL" id="GFU17488.1"/>
    </source>
</evidence>
<evidence type="ECO:0008006" key="5">
    <source>
        <dbReference type="Google" id="ProtNLM"/>
    </source>
</evidence>
<protein>
    <recommendedName>
        <fullName evidence="5">Secreted protein</fullName>
    </recommendedName>
</protein>
<dbReference type="Proteomes" id="UP000887013">
    <property type="component" value="Unassembled WGS sequence"/>
</dbReference>
<feature type="chain" id="PRO_5036491175" description="Secreted protein" evidence="2">
    <location>
        <begin position="18"/>
        <end position="98"/>
    </location>
</feature>
<comment type="caution">
    <text evidence="3">The sequence shown here is derived from an EMBL/GenBank/DDBJ whole genome shotgun (WGS) entry which is preliminary data.</text>
</comment>